<organism evidence="2 3">
    <name type="scientific">Venturia effusa</name>
    <dbReference type="NCBI Taxonomy" id="50376"/>
    <lineage>
        <taxon>Eukaryota</taxon>
        <taxon>Fungi</taxon>
        <taxon>Dikarya</taxon>
        <taxon>Ascomycota</taxon>
        <taxon>Pezizomycotina</taxon>
        <taxon>Dothideomycetes</taxon>
        <taxon>Pleosporomycetidae</taxon>
        <taxon>Venturiales</taxon>
        <taxon>Venturiaceae</taxon>
        <taxon>Venturia</taxon>
    </lineage>
</organism>
<evidence type="ECO:0000313" key="2">
    <source>
        <dbReference type="EMBL" id="QDS76657.1"/>
    </source>
</evidence>
<keyword evidence="3" id="KW-1185">Reference proteome</keyword>
<dbReference type="OrthoDB" id="10413423at2759"/>
<dbReference type="AlphaFoldDB" id="A0A517LLZ3"/>
<reference evidence="2 3" key="1">
    <citation type="submission" date="2019-07" db="EMBL/GenBank/DDBJ databases">
        <title>Finished genome of Venturia effusa.</title>
        <authorList>
            <person name="Young C.A."/>
            <person name="Cox M.P."/>
            <person name="Ganley A.R.D."/>
            <person name="David W.J."/>
        </authorList>
    </citation>
    <scope>NUCLEOTIDE SEQUENCE [LARGE SCALE GENOMIC DNA]</scope>
    <source>
        <strain evidence="3">albino</strain>
    </source>
</reference>
<sequence>MATFSCISSAIIVSSPHTTCTRLHYLQNYRSGSKSQSIGPAIDRNRTFELNLTEPSSTATMCYIDMTNYQQCADSQRHNHPRRVDRRQFASYLRSYHYTSQEPGFFPCEYVLTGRVHPDQCRTQVRLAEPRICPHCNGTWREYNHSVTYRSGSIVAVGPVNPLYPEDGHTFHLLFVNYCHMCRRDVGRYAQDPRDHRGPSGYDQQYPGYDARYHAPHGPPNGHPRGWDYDW</sequence>
<gene>
    <name evidence="2" type="ORF">FKW77_008343</name>
</gene>
<dbReference type="Proteomes" id="UP000316270">
    <property type="component" value="Chromosome 15"/>
</dbReference>
<proteinExistence type="predicted"/>
<evidence type="ECO:0000313" key="3">
    <source>
        <dbReference type="Proteomes" id="UP000316270"/>
    </source>
</evidence>
<evidence type="ECO:0000256" key="1">
    <source>
        <dbReference type="SAM" id="MobiDB-lite"/>
    </source>
</evidence>
<feature type="region of interest" description="Disordered" evidence="1">
    <location>
        <begin position="190"/>
        <end position="219"/>
    </location>
</feature>
<dbReference type="EMBL" id="CP042199">
    <property type="protein sequence ID" value="QDS76657.1"/>
    <property type="molecule type" value="Genomic_DNA"/>
</dbReference>
<protein>
    <submittedName>
        <fullName evidence="2">Uncharacterized protein</fullName>
    </submittedName>
</protein>
<accession>A0A517LLZ3</accession>
<name>A0A517LLZ3_9PEZI</name>